<evidence type="ECO:0000259" key="7">
    <source>
        <dbReference type="Pfam" id="PF07687"/>
    </source>
</evidence>
<evidence type="ECO:0000256" key="2">
    <source>
        <dbReference type="ARBA" id="ARBA00006247"/>
    </source>
</evidence>
<comment type="caution">
    <text evidence="8">The sequence shown here is derived from an EMBL/GenBank/DDBJ whole genome shotgun (WGS) entry which is preliminary data.</text>
</comment>
<accession>A0A372JAT3</accession>
<dbReference type="Gene3D" id="3.30.70.360">
    <property type="match status" value="1"/>
</dbReference>
<dbReference type="Proteomes" id="UP000261811">
    <property type="component" value="Unassembled WGS sequence"/>
</dbReference>
<evidence type="ECO:0000313" key="8">
    <source>
        <dbReference type="EMBL" id="RFU37100.1"/>
    </source>
</evidence>
<reference evidence="8 9" key="1">
    <citation type="submission" date="2018-08" db="EMBL/GenBank/DDBJ databases">
        <title>Actinomadura jelena sp. nov., a novel Actinomycete isolated from soil in Chad.</title>
        <authorList>
            <person name="Shi L."/>
        </authorList>
    </citation>
    <scope>NUCLEOTIDE SEQUENCE [LARGE SCALE GENOMIC DNA]</scope>
    <source>
        <strain evidence="8 9">NEAU-G17</strain>
    </source>
</reference>
<dbReference type="GO" id="GO:0046872">
    <property type="term" value="F:metal ion binding"/>
    <property type="evidence" value="ECO:0007669"/>
    <property type="project" value="UniProtKB-KW"/>
</dbReference>
<dbReference type="Gene3D" id="1.10.150.900">
    <property type="match status" value="1"/>
</dbReference>
<dbReference type="Pfam" id="PF01546">
    <property type="entry name" value="Peptidase_M20"/>
    <property type="match status" value="1"/>
</dbReference>
<evidence type="ECO:0000256" key="1">
    <source>
        <dbReference type="ARBA" id="ARBA00001947"/>
    </source>
</evidence>
<comment type="cofactor">
    <cofactor evidence="1">
        <name>Zn(2+)</name>
        <dbReference type="ChEBI" id="CHEBI:29105"/>
    </cofactor>
</comment>
<organism evidence="8 9">
    <name type="scientific">Actinomadura logoneensis</name>
    <dbReference type="NCBI Taxonomy" id="2293572"/>
    <lineage>
        <taxon>Bacteria</taxon>
        <taxon>Bacillati</taxon>
        <taxon>Actinomycetota</taxon>
        <taxon>Actinomycetes</taxon>
        <taxon>Streptosporangiales</taxon>
        <taxon>Thermomonosporaceae</taxon>
        <taxon>Actinomadura</taxon>
    </lineage>
</organism>
<feature type="region of interest" description="Disordered" evidence="6">
    <location>
        <begin position="1"/>
        <end position="32"/>
    </location>
</feature>
<protein>
    <submittedName>
        <fullName evidence="8">M20/M25/M40 family metallo-hydrolase</fullName>
    </submittedName>
</protein>
<dbReference type="PANTHER" id="PTHR43808">
    <property type="entry name" value="ACETYLORNITHINE DEACETYLASE"/>
    <property type="match status" value="1"/>
</dbReference>
<name>A0A372JAT3_9ACTN</name>
<dbReference type="InterPro" id="IPR036264">
    <property type="entry name" value="Bact_exopeptidase_dim_dom"/>
</dbReference>
<dbReference type="NCBIfam" id="NF005913">
    <property type="entry name" value="PRK07906.1"/>
    <property type="match status" value="1"/>
</dbReference>
<dbReference type="InterPro" id="IPR011650">
    <property type="entry name" value="Peptidase_M20_dimer"/>
</dbReference>
<evidence type="ECO:0000256" key="6">
    <source>
        <dbReference type="SAM" id="MobiDB-lite"/>
    </source>
</evidence>
<dbReference type="PROSITE" id="PS00759">
    <property type="entry name" value="ARGE_DAPE_CPG2_2"/>
    <property type="match status" value="1"/>
</dbReference>
<proteinExistence type="inferred from homology"/>
<keyword evidence="4 8" id="KW-0378">Hydrolase</keyword>
<dbReference type="EMBL" id="QURH01001007">
    <property type="protein sequence ID" value="RFU37100.1"/>
    <property type="molecule type" value="Genomic_DNA"/>
</dbReference>
<dbReference type="AlphaFoldDB" id="A0A372JAT3"/>
<evidence type="ECO:0000256" key="5">
    <source>
        <dbReference type="ARBA" id="ARBA00022833"/>
    </source>
</evidence>
<feature type="region of interest" description="Disordered" evidence="6">
    <location>
        <begin position="67"/>
        <end position="97"/>
    </location>
</feature>
<dbReference type="PANTHER" id="PTHR43808:SF8">
    <property type="entry name" value="PEPTIDASE M20 DIMERISATION DOMAIN-CONTAINING PROTEIN"/>
    <property type="match status" value="1"/>
</dbReference>
<dbReference type="InterPro" id="IPR050072">
    <property type="entry name" value="Peptidase_M20A"/>
</dbReference>
<evidence type="ECO:0000256" key="3">
    <source>
        <dbReference type="ARBA" id="ARBA00022723"/>
    </source>
</evidence>
<dbReference type="FunFam" id="1.10.150.900:FF:000002">
    <property type="entry name" value="M20/M25/M40 family peptidase"/>
    <property type="match status" value="1"/>
</dbReference>
<dbReference type="InterPro" id="IPR001261">
    <property type="entry name" value="ArgE/DapE_CS"/>
</dbReference>
<feature type="compositionally biased region" description="Low complexity" evidence="6">
    <location>
        <begin position="16"/>
        <end position="32"/>
    </location>
</feature>
<dbReference type="OrthoDB" id="7055905at2"/>
<keyword evidence="5" id="KW-0862">Zinc</keyword>
<dbReference type="Pfam" id="PF07687">
    <property type="entry name" value="M20_dimer"/>
    <property type="match status" value="1"/>
</dbReference>
<keyword evidence="9" id="KW-1185">Reference proteome</keyword>
<dbReference type="Gene3D" id="3.40.630.10">
    <property type="entry name" value="Zn peptidases"/>
    <property type="match status" value="1"/>
</dbReference>
<gene>
    <name evidence="8" type="ORF">DZF91_34610</name>
</gene>
<dbReference type="GO" id="GO:0016787">
    <property type="term" value="F:hydrolase activity"/>
    <property type="evidence" value="ECO:0007669"/>
    <property type="project" value="UniProtKB-KW"/>
</dbReference>
<dbReference type="InterPro" id="IPR002933">
    <property type="entry name" value="Peptidase_M20"/>
</dbReference>
<keyword evidence="3" id="KW-0479">Metal-binding</keyword>
<evidence type="ECO:0000256" key="4">
    <source>
        <dbReference type="ARBA" id="ARBA00022801"/>
    </source>
</evidence>
<dbReference type="SUPFAM" id="SSF53187">
    <property type="entry name" value="Zn-dependent exopeptidases"/>
    <property type="match status" value="1"/>
</dbReference>
<comment type="similarity">
    <text evidence="2">Belongs to the peptidase M20A family.</text>
</comment>
<feature type="domain" description="Peptidase M20 dimerisation" evidence="7">
    <location>
        <begin position="284"/>
        <end position="407"/>
    </location>
</feature>
<dbReference type="SUPFAM" id="SSF55031">
    <property type="entry name" value="Bacterial exopeptidase dimerisation domain"/>
    <property type="match status" value="1"/>
</dbReference>
<sequence length="524" mass="55284">MVKVPSPDLPPPPQAAAPVVTASSTAASAAVRPRPVIVPSLARRVAEAFLALKRSSDPRHARFVTYSRSLHRKESPVPGSAAAPTTSPGRRPAAASAEVGGICSELIRLDTTNRGEGDSEGERAAAEYVAGLLSDAGADPVVVESAPGRASTLVRIAGTDPSHPPFLVHGHLDVVPAEASDWTVPPFSGAVEDGCVWGRGAVDMKGSLAMTLAVVRQRLREGRRTRGDLVLAFLADEECTGEFGSRYVVTEHAGWFEGVTEAVSESGGFSVTAPGGARVYPVAVGERSTAWMRLTAHGTAGHGSKPAPDNAVAELCHAVSRLASYRWPVRLTPAVRALVTELGDILGEPVDQDRPEEEAERLGQIGKLFAGTVRNSANPTRLDAGYKVNVIPGSASAQVDGRYLPGLGEEFLATVDRLLGPRVTREFVNHEEALPGDPSGPTFTALADALRAEDEAARPVPYVMAGGTDGKSFARLGIRSFGFAPLLLPPDLDYQAMFHGVDERVPVAALEFGTRVLDRFLDTR</sequence>
<evidence type="ECO:0000313" key="9">
    <source>
        <dbReference type="Proteomes" id="UP000261811"/>
    </source>
</evidence>